<protein>
    <submittedName>
        <fullName evidence="6">NlpC/P60 family protein</fullName>
    </submittedName>
</protein>
<accession>A0A3S0TVI8</accession>
<keyword evidence="7" id="KW-1185">Reference proteome</keyword>
<dbReference type="PANTHER" id="PTHR47053">
    <property type="entry name" value="MUREIN DD-ENDOPEPTIDASE MEPH-RELATED"/>
    <property type="match status" value="1"/>
</dbReference>
<proteinExistence type="inferred from homology"/>
<keyword evidence="2" id="KW-0645">Protease</keyword>
<dbReference type="RefSeq" id="WP_126864924.1">
    <property type="nucleotide sequence ID" value="NZ_JAUSTX010000015.1"/>
</dbReference>
<feature type="domain" description="NlpC/P60" evidence="5">
    <location>
        <begin position="30"/>
        <end position="155"/>
    </location>
</feature>
<reference evidence="6 7" key="1">
    <citation type="submission" date="2018-12" db="EMBL/GenBank/DDBJ databases">
        <title>Bacillus chawlae sp. nov., Bacillus glennii sp. nov., and Bacillus saganii sp. nov. Isolated from the Vehicle Assembly Building at Kennedy Space Center where the Viking Spacecraft were Assembled.</title>
        <authorList>
            <person name="Seuylemezian A."/>
            <person name="Vaishampayan P."/>
        </authorList>
    </citation>
    <scope>NUCLEOTIDE SEQUENCE [LARGE SCALE GENOMIC DNA]</scope>
    <source>
        <strain evidence="6 7">L5</strain>
    </source>
</reference>
<gene>
    <name evidence="6" type="ORF">ELQ35_11245</name>
</gene>
<dbReference type="PROSITE" id="PS51935">
    <property type="entry name" value="NLPC_P60"/>
    <property type="match status" value="3"/>
</dbReference>
<evidence type="ECO:0000256" key="4">
    <source>
        <dbReference type="ARBA" id="ARBA00022807"/>
    </source>
</evidence>
<feature type="domain" description="NlpC/P60" evidence="5">
    <location>
        <begin position="290"/>
        <end position="411"/>
    </location>
</feature>
<dbReference type="Pfam" id="PF00877">
    <property type="entry name" value="NLPC_P60"/>
    <property type="match status" value="3"/>
</dbReference>
<dbReference type="Proteomes" id="UP000267430">
    <property type="component" value="Unassembled WGS sequence"/>
</dbReference>
<comment type="caution">
    <text evidence="6">The sequence shown here is derived from an EMBL/GenBank/DDBJ whole genome shotgun (WGS) entry which is preliminary data.</text>
</comment>
<dbReference type="GO" id="GO:0006508">
    <property type="term" value="P:proteolysis"/>
    <property type="evidence" value="ECO:0007669"/>
    <property type="project" value="UniProtKB-KW"/>
</dbReference>
<keyword evidence="4" id="KW-0788">Thiol protease</keyword>
<dbReference type="InterPro" id="IPR038765">
    <property type="entry name" value="Papain-like_cys_pep_sf"/>
</dbReference>
<dbReference type="SUPFAM" id="SSF54001">
    <property type="entry name" value="Cysteine proteinases"/>
    <property type="match status" value="3"/>
</dbReference>
<dbReference type="Gene3D" id="3.90.1720.10">
    <property type="entry name" value="endopeptidase domain like (from Nostoc punctiforme)"/>
    <property type="match status" value="3"/>
</dbReference>
<dbReference type="GO" id="GO:0008234">
    <property type="term" value="F:cysteine-type peptidase activity"/>
    <property type="evidence" value="ECO:0007669"/>
    <property type="project" value="UniProtKB-KW"/>
</dbReference>
<dbReference type="EMBL" id="RYZZ01000014">
    <property type="protein sequence ID" value="RUQ28816.1"/>
    <property type="molecule type" value="Genomic_DNA"/>
</dbReference>
<evidence type="ECO:0000313" key="6">
    <source>
        <dbReference type="EMBL" id="RUQ28816.1"/>
    </source>
</evidence>
<feature type="domain" description="NlpC/P60" evidence="5">
    <location>
        <begin position="160"/>
        <end position="286"/>
    </location>
</feature>
<evidence type="ECO:0000256" key="1">
    <source>
        <dbReference type="ARBA" id="ARBA00007074"/>
    </source>
</evidence>
<dbReference type="InterPro" id="IPR000064">
    <property type="entry name" value="NLP_P60_dom"/>
</dbReference>
<evidence type="ECO:0000256" key="3">
    <source>
        <dbReference type="ARBA" id="ARBA00022801"/>
    </source>
</evidence>
<dbReference type="InterPro" id="IPR051202">
    <property type="entry name" value="Peptidase_C40"/>
</dbReference>
<keyword evidence="3" id="KW-0378">Hydrolase</keyword>
<dbReference type="PANTHER" id="PTHR47053:SF1">
    <property type="entry name" value="MUREIN DD-ENDOPEPTIDASE MEPH-RELATED"/>
    <property type="match status" value="1"/>
</dbReference>
<organism evidence="6 7">
    <name type="scientific">Peribacillus cavernae</name>
    <dbReference type="NCBI Taxonomy" id="1674310"/>
    <lineage>
        <taxon>Bacteria</taxon>
        <taxon>Bacillati</taxon>
        <taxon>Bacillota</taxon>
        <taxon>Bacilli</taxon>
        <taxon>Bacillales</taxon>
        <taxon>Bacillaceae</taxon>
        <taxon>Peribacillus</taxon>
    </lineage>
</organism>
<evidence type="ECO:0000313" key="7">
    <source>
        <dbReference type="Proteomes" id="UP000267430"/>
    </source>
</evidence>
<evidence type="ECO:0000259" key="5">
    <source>
        <dbReference type="PROSITE" id="PS51935"/>
    </source>
</evidence>
<dbReference type="AlphaFoldDB" id="A0A3S0TVI8"/>
<dbReference type="OrthoDB" id="9813368at2"/>
<sequence length="411" mass="44995">MKIKWIGTSVACGLLAVGLQFPLNGEPVKAENANTITRTADIYSGTRYSEGGNTPSEGFGSAGFVQYVFKEANGFDLPLRSSDQWSWGDEVSKENLKPGDVLFFKDLTSGRLTTTAIYKGDGKMIYSSVSKGVTTISFQSSVYWNKRFYGAKRIAEPLKVDLSNPLINKAISYLGVPYQEGGKTPAGFDCSGFTKYIYEQVLGIYLPETPEQQWDVGEAVQLGNLAVGDLVFFKDTHRPGISHVGIYAGDNQIINATRIGGANQVTVSYLSNSYLQEKFAGAKRFTHLKLDMENPVVETAVKLIGTPYNKGGTNPTAGFDTGGFVQYVLKQSSGISLPRYGREQIKVGKDINESDLLPGDLVFFQTTSIVPAIYAGKGQVLLVSGNEGVRVVHYKVNRYWGEKFIKARRIL</sequence>
<name>A0A3S0TVI8_9BACI</name>
<comment type="similarity">
    <text evidence="1">Belongs to the peptidase C40 family.</text>
</comment>
<evidence type="ECO:0000256" key="2">
    <source>
        <dbReference type="ARBA" id="ARBA00022670"/>
    </source>
</evidence>